<feature type="compositionally biased region" description="Pro residues" evidence="2">
    <location>
        <begin position="263"/>
        <end position="273"/>
    </location>
</feature>
<evidence type="ECO:0000313" key="3">
    <source>
        <dbReference type="EMBL" id="EEH54985.1"/>
    </source>
</evidence>
<dbReference type="eggNOG" id="ENOG502QTV0">
    <property type="taxonomic scope" value="Eukaryota"/>
</dbReference>
<reference evidence="3 4" key="1">
    <citation type="journal article" date="2009" name="Science">
        <title>Green evolution and dynamic adaptations revealed by genomes of the marine picoeukaryotes Micromonas.</title>
        <authorList>
            <person name="Worden A.Z."/>
            <person name="Lee J.H."/>
            <person name="Mock T."/>
            <person name="Rouze P."/>
            <person name="Simmons M.P."/>
            <person name="Aerts A.L."/>
            <person name="Allen A.E."/>
            <person name="Cuvelier M.L."/>
            <person name="Derelle E."/>
            <person name="Everett M.V."/>
            <person name="Foulon E."/>
            <person name="Grimwood J."/>
            <person name="Gundlach H."/>
            <person name="Henrissat B."/>
            <person name="Napoli C."/>
            <person name="McDonald S.M."/>
            <person name="Parker M.S."/>
            <person name="Rombauts S."/>
            <person name="Salamov A."/>
            <person name="Von Dassow P."/>
            <person name="Badger J.H."/>
            <person name="Coutinho P.M."/>
            <person name="Demir E."/>
            <person name="Dubchak I."/>
            <person name="Gentemann C."/>
            <person name="Eikrem W."/>
            <person name="Gready J.E."/>
            <person name="John U."/>
            <person name="Lanier W."/>
            <person name="Lindquist E.A."/>
            <person name="Lucas S."/>
            <person name="Mayer K.F."/>
            <person name="Moreau H."/>
            <person name="Not F."/>
            <person name="Otillar R."/>
            <person name="Panaud O."/>
            <person name="Pangilinan J."/>
            <person name="Paulsen I."/>
            <person name="Piegu B."/>
            <person name="Poliakov A."/>
            <person name="Robbens S."/>
            <person name="Schmutz J."/>
            <person name="Toulza E."/>
            <person name="Wyss T."/>
            <person name="Zelensky A."/>
            <person name="Zhou K."/>
            <person name="Armbrust E.V."/>
            <person name="Bhattacharya D."/>
            <person name="Goodenough U.W."/>
            <person name="Van de Peer Y."/>
            <person name="Grigoriev I.V."/>
        </authorList>
    </citation>
    <scope>NUCLEOTIDE SEQUENCE [LARGE SCALE GENOMIC DNA]</scope>
    <source>
        <strain evidence="3 4">CCMP1545</strain>
    </source>
</reference>
<evidence type="ECO:0000313" key="4">
    <source>
        <dbReference type="Proteomes" id="UP000001876"/>
    </source>
</evidence>
<evidence type="ECO:0000256" key="1">
    <source>
        <dbReference type="SAM" id="Coils"/>
    </source>
</evidence>
<organism evidence="4">
    <name type="scientific">Micromonas pusilla (strain CCMP1545)</name>
    <name type="common">Picoplanktonic green alga</name>
    <dbReference type="NCBI Taxonomy" id="564608"/>
    <lineage>
        <taxon>Eukaryota</taxon>
        <taxon>Viridiplantae</taxon>
        <taxon>Chlorophyta</taxon>
        <taxon>Mamiellophyceae</taxon>
        <taxon>Mamiellales</taxon>
        <taxon>Mamiellaceae</taxon>
        <taxon>Micromonas</taxon>
    </lineage>
</organism>
<dbReference type="RefSeq" id="XP_003061335.1">
    <property type="nucleotide sequence ID" value="XM_003061289.1"/>
</dbReference>
<dbReference type="GeneID" id="9686509"/>
<accession>C1N055</accession>
<feature type="region of interest" description="Disordered" evidence="2">
    <location>
        <begin position="198"/>
        <end position="364"/>
    </location>
</feature>
<sequence length="674" mass="72097">MFDPDADVPPAPPPFGDGAAYAMSPDAFDARVAAWRDVARDGSLDSAIRGSDAWARMTRARELRSIGLAVALANVVATASMFNGATRAIETDPAAVVAALEGECARGDDDVSSSFSRALFLLARTLARVAAACAALVLARVLARAKTKTKTKTKRSTTRVFAASPSAARVSPTPAEAHRAEDAARWSAVYDSPLFEDARASSSSSHPTPLTPLTPPPWRSPAAASPSWGTAGLMEGLSRRSASPSPSPSPPRSPAEKKHLSFAPPPPPPPPPTRGRTALSPLVAPARSNASPSTQVPVPATPPSTLRRSRAMSEVRRTISARANAPLRERNAAERERSRSAASTSSSTSAYTYTSASSTSSTPKMKINRAAVAAAEDVLRELKAKSPFLRAVEREAKEHAREIHELRAKLEALDGTSDASELAALRAHAERVLARLSDERGVLELLQFPTHRLECLRAATNDRDALASTRAALDRLFVAEDTEKENVAPSRDSHDSPRRPRDMRRAEKALTKCAEIVRGVERNEAESSARFAAAGVPFYRDEISRLKEAAVAMTGRVLRAALRRSNEMWAATRAREDEEGVGREECGVGNMSEGVGEVSKKRAAAWKPPTPVRGSSELWALRFASDLAYRAYSSCGGVDDVVEDLSLRALEEMRAYGDDAWAAASITPPSSFGD</sequence>
<feature type="region of interest" description="Disordered" evidence="2">
    <location>
        <begin position="483"/>
        <end position="504"/>
    </location>
</feature>
<feature type="compositionally biased region" description="Pro residues" evidence="2">
    <location>
        <begin position="209"/>
        <end position="219"/>
    </location>
</feature>
<evidence type="ECO:0000256" key="2">
    <source>
        <dbReference type="SAM" id="MobiDB-lite"/>
    </source>
</evidence>
<dbReference type="EMBL" id="GG663743">
    <property type="protein sequence ID" value="EEH54985.1"/>
    <property type="molecule type" value="Genomic_DNA"/>
</dbReference>
<feature type="coiled-coil region" evidence="1">
    <location>
        <begin position="389"/>
        <end position="439"/>
    </location>
</feature>
<feature type="compositionally biased region" description="Basic residues" evidence="2">
    <location>
        <begin position="147"/>
        <end position="157"/>
    </location>
</feature>
<feature type="compositionally biased region" description="Basic and acidic residues" evidence="2">
    <location>
        <begin position="491"/>
        <end position="504"/>
    </location>
</feature>
<keyword evidence="1" id="KW-0175">Coiled coil</keyword>
<keyword evidence="4" id="KW-1185">Reference proteome</keyword>
<proteinExistence type="predicted"/>
<gene>
    <name evidence="3" type="ORF">MICPUCDRAFT_41459</name>
</gene>
<dbReference type="STRING" id="564608.C1N055"/>
<feature type="compositionally biased region" description="Basic and acidic residues" evidence="2">
    <location>
        <begin position="327"/>
        <end position="339"/>
    </location>
</feature>
<feature type="compositionally biased region" description="Low complexity" evidence="2">
    <location>
        <begin position="340"/>
        <end position="362"/>
    </location>
</feature>
<dbReference type="AlphaFoldDB" id="C1N055"/>
<dbReference type="Proteomes" id="UP000001876">
    <property type="component" value="Unassembled WGS sequence"/>
</dbReference>
<dbReference type="OrthoDB" id="2020598at2759"/>
<name>C1N055_MICPC</name>
<feature type="region of interest" description="Disordered" evidence="2">
    <location>
        <begin position="147"/>
        <end position="181"/>
    </location>
</feature>
<dbReference type="KEGG" id="mpp:MICPUCDRAFT_41459"/>
<protein>
    <submittedName>
        <fullName evidence="3">Predicted protein</fullName>
    </submittedName>
</protein>